<reference evidence="2 3" key="1">
    <citation type="journal article" date="2019" name="Sci. Rep.">
        <title>Orb-weaving spider Araneus ventricosus genome elucidates the spidroin gene catalogue.</title>
        <authorList>
            <person name="Kono N."/>
            <person name="Nakamura H."/>
            <person name="Ohtoshi R."/>
            <person name="Moran D.A.P."/>
            <person name="Shinohara A."/>
            <person name="Yoshida Y."/>
            <person name="Fujiwara M."/>
            <person name="Mori M."/>
            <person name="Tomita M."/>
            <person name="Arakawa K."/>
        </authorList>
    </citation>
    <scope>NUCLEOTIDE SEQUENCE [LARGE SCALE GENOMIC DNA]</scope>
</reference>
<evidence type="ECO:0000256" key="1">
    <source>
        <dbReference type="SAM" id="MobiDB-lite"/>
    </source>
</evidence>
<organism evidence="2 3">
    <name type="scientific">Araneus ventricosus</name>
    <name type="common">Orbweaver spider</name>
    <name type="synonym">Epeira ventricosa</name>
    <dbReference type="NCBI Taxonomy" id="182803"/>
    <lineage>
        <taxon>Eukaryota</taxon>
        <taxon>Metazoa</taxon>
        <taxon>Ecdysozoa</taxon>
        <taxon>Arthropoda</taxon>
        <taxon>Chelicerata</taxon>
        <taxon>Arachnida</taxon>
        <taxon>Araneae</taxon>
        <taxon>Araneomorphae</taxon>
        <taxon>Entelegynae</taxon>
        <taxon>Araneoidea</taxon>
        <taxon>Araneidae</taxon>
        <taxon>Araneus</taxon>
    </lineage>
</organism>
<dbReference type="Proteomes" id="UP000499080">
    <property type="component" value="Unassembled WGS sequence"/>
</dbReference>
<comment type="caution">
    <text evidence="2">The sequence shown here is derived from an EMBL/GenBank/DDBJ whole genome shotgun (WGS) entry which is preliminary data.</text>
</comment>
<feature type="region of interest" description="Disordered" evidence="1">
    <location>
        <begin position="1"/>
        <end position="20"/>
    </location>
</feature>
<keyword evidence="3" id="KW-1185">Reference proteome</keyword>
<name>A0A4Y2DYJ8_ARAVE</name>
<feature type="region of interest" description="Disordered" evidence="1">
    <location>
        <begin position="57"/>
        <end position="82"/>
    </location>
</feature>
<gene>
    <name evidence="2" type="ORF">AVEN_147900_1</name>
</gene>
<sequence>MASTRQRLMGCGNEGPPESKYSIKLTSSRSCLFMKNSQMFPNAGTFAVGESKRIKTHKSVRGVGSDDSGEGSLMVATMRRHV</sequence>
<accession>A0A4Y2DYJ8</accession>
<evidence type="ECO:0000313" key="2">
    <source>
        <dbReference type="EMBL" id="GBM21417.1"/>
    </source>
</evidence>
<protein>
    <submittedName>
        <fullName evidence="2">Uncharacterized protein</fullName>
    </submittedName>
</protein>
<dbReference type="EMBL" id="BGPR01000459">
    <property type="protein sequence ID" value="GBM21417.1"/>
    <property type="molecule type" value="Genomic_DNA"/>
</dbReference>
<evidence type="ECO:0000313" key="3">
    <source>
        <dbReference type="Proteomes" id="UP000499080"/>
    </source>
</evidence>
<proteinExistence type="predicted"/>
<dbReference type="AlphaFoldDB" id="A0A4Y2DYJ8"/>